<dbReference type="AlphaFoldDB" id="A0A6A6W2P9"/>
<protein>
    <submittedName>
        <fullName evidence="2">Uncharacterized protein</fullName>
    </submittedName>
</protein>
<dbReference type="GeneID" id="54486624"/>
<dbReference type="Proteomes" id="UP000799437">
    <property type="component" value="Unassembled WGS sequence"/>
</dbReference>
<evidence type="ECO:0000313" key="3">
    <source>
        <dbReference type="Proteomes" id="UP000799437"/>
    </source>
</evidence>
<keyword evidence="3" id="KW-1185">Reference proteome</keyword>
<accession>A0A6A6W2P9</accession>
<dbReference type="RefSeq" id="XP_033599314.1">
    <property type="nucleotide sequence ID" value="XM_033745570.1"/>
</dbReference>
<evidence type="ECO:0000256" key="1">
    <source>
        <dbReference type="SAM" id="MobiDB-lite"/>
    </source>
</evidence>
<reference evidence="2" key="1">
    <citation type="journal article" date="2020" name="Stud. Mycol.">
        <title>101 Dothideomycetes genomes: a test case for predicting lifestyles and emergence of pathogens.</title>
        <authorList>
            <person name="Haridas S."/>
            <person name="Albert R."/>
            <person name="Binder M."/>
            <person name="Bloem J."/>
            <person name="Labutti K."/>
            <person name="Salamov A."/>
            <person name="Andreopoulos B."/>
            <person name="Baker S."/>
            <person name="Barry K."/>
            <person name="Bills G."/>
            <person name="Bluhm B."/>
            <person name="Cannon C."/>
            <person name="Castanera R."/>
            <person name="Culley D."/>
            <person name="Daum C."/>
            <person name="Ezra D."/>
            <person name="Gonzalez J."/>
            <person name="Henrissat B."/>
            <person name="Kuo A."/>
            <person name="Liang C."/>
            <person name="Lipzen A."/>
            <person name="Lutzoni F."/>
            <person name="Magnuson J."/>
            <person name="Mondo S."/>
            <person name="Nolan M."/>
            <person name="Ohm R."/>
            <person name="Pangilinan J."/>
            <person name="Park H.-J."/>
            <person name="Ramirez L."/>
            <person name="Alfaro M."/>
            <person name="Sun H."/>
            <person name="Tritt A."/>
            <person name="Yoshinaga Y."/>
            <person name="Zwiers L.-H."/>
            <person name="Turgeon B."/>
            <person name="Goodwin S."/>
            <person name="Spatafora J."/>
            <person name="Crous P."/>
            <person name="Grigoriev I."/>
        </authorList>
    </citation>
    <scope>NUCLEOTIDE SEQUENCE</scope>
    <source>
        <strain evidence="2">CBS 121739</strain>
    </source>
</reference>
<sequence length="227" mass="23521">MNEHGEDPADRELFDQNVAMLLHAMKVSDAADAACEEQSAAANTEAAAPAALPTTTPALQPASATLTISTPLPSLPVRSAPPAAATLTTTAPPVSAPPAPDRARRAGNTAGVLRGLTGELRGTKVLGKLRNGNTTHVICDQVRTDLRNGLQQRRDDFLEAREDMDCFECATDGGHCDGGAGWTVACGRCATLGRICGTFSGKVITVMPLAQGAGGDGSSLGLRYWKK</sequence>
<feature type="region of interest" description="Disordered" evidence="1">
    <location>
        <begin position="79"/>
        <end position="105"/>
    </location>
</feature>
<gene>
    <name evidence="2" type="ORF">EJ05DRAFT_486889</name>
</gene>
<dbReference type="EMBL" id="ML996574">
    <property type="protein sequence ID" value="KAF2756863.1"/>
    <property type="molecule type" value="Genomic_DNA"/>
</dbReference>
<feature type="compositionally biased region" description="Low complexity" evidence="1">
    <location>
        <begin position="79"/>
        <end position="93"/>
    </location>
</feature>
<proteinExistence type="predicted"/>
<evidence type="ECO:0000313" key="2">
    <source>
        <dbReference type="EMBL" id="KAF2756863.1"/>
    </source>
</evidence>
<name>A0A6A6W2P9_9PEZI</name>
<organism evidence="2 3">
    <name type="scientific">Pseudovirgaria hyperparasitica</name>
    <dbReference type="NCBI Taxonomy" id="470096"/>
    <lineage>
        <taxon>Eukaryota</taxon>
        <taxon>Fungi</taxon>
        <taxon>Dikarya</taxon>
        <taxon>Ascomycota</taxon>
        <taxon>Pezizomycotina</taxon>
        <taxon>Dothideomycetes</taxon>
        <taxon>Dothideomycetes incertae sedis</taxon>
        <taxon>Acrospermales</taxon>
        <taxon>Acrospermaceae</taxon>
        <taxon>Pseudovirgaria</taxon>
    </lineage>
</organism>